<sequence>MTPEHSLTAATASFGGENLAKRSQDFRKQDQKAEYVPVFLRAIKQVFTFRPKVFRRPMGKFHIVSYWAKKQQNKQ</sequence>
<comment type="caution">
    <text evidence="1">The sequence shown here is derived from an EMBL/GenBank/DDBJ whole genome shotgun (WGS) entry which is preliminary data.</text>
</comment>
<proteinExistence type="predicted"/>
<protein>
    <submittedName>
        <fullName evidence="1">Uncharacterized protein</fullName>
    </submittedName>
</protein>
<organism evidence="1 2">
    <name type="scientific">Acropora cervicornis</name>
    <name type="common">Staghorn coral</name>
    <dbReference type="NCBI Taxonomy" id="6130"/>
    <lineage>
        <taxon>Eukaryota</taxon>
        <taxon>Metazoa</taxon>
        <taxon>Cnidaria</taxon>
        <taxon>Anthozoa</taxon>
        <taxon>Hexacorallia</taxon>
        <taxon>Scleractinia</taxon>
        <taxon>Astrocoeniina</taxon>
        <taxon>Acroporidae</taxon>
        <taxon>Acropora</taxon>
    </lineage>
</organism>
<evidence type="ECO:0000313" key="2">
    <source>
        <dbReference type="Proteomes" id="UP001249851"/>
    </source>
</evidence>
<name>A0AAD9QZ44_ACRCE</name>
<dbReference type="AlphaFoldDB" id="A0AAD9QZ44"/>
<gene>
    <name evidence="1" type="ORF">P5673_004955</name>
</gene>
<evidence type="ECO:0000313" key="1">
    <source>
        <dbReference type="EMBL" id="KAK2570187.1"/>
    </source>
</evidence>
<dbReference type="Proteomes" id="UP001249851">
    <property type="component" value="Unassembled WGS sequence"/>
</dbReference>
<accession>A0AAD9QZ44</accession>
<keyword evidence="2" id="KW-1185">Reference proteome</keyword>
<reference evidence="1" key="1">
    <citation type="journal article" date="2023" name="G3 (Bethesda)">
        <title>Whole genome assembly and annotation of the endangered Caribbean coral Acropora cervicornis.</title>
        <authorList>
            <person name="Selwyn J.D."/>
            <person name="Vollmer S.V."/>
        </authorList>
    </citation>
    <scope>NUCLEOTIDE SEQUENCE</scope>
    <source>
        <strain evidence="1">K2</strain>
    </source>
</reference>
<reference evidence="1" key="2">
    <citation type="journal article" date="2023" name="Science">
        <title>Genomic signatures of disease resistance in endangered staghorn corals.</title>
        <authorList>
            <person name="Vollmer S.V."/>
            <person name="Selwyn J.D."/>
            <person name="Despard B.A."/>
            <person name="Roesel C.L."/>
        </authorList>
    </citation>
    <scope>NUCLEOTIDE SEQUENCE</scope>
    <source>
        <strain evidence="1">K2</strain>
    </source>
</reference>
<dbReference type="EMBL" id="JARQWQ010000008">
    <property type="protein sequence ID" value="KAK2570187.1"/>
    <property type="molecule type" value="Genomic_DNA"/>
</dbReference>